<protein>
    <submittedName>
        <fullName evidence="1">Uncharacterized protein</fullName>
    </submittedName>
</protein>
<dbReference type="EMBL" id="JAHRHJ020003412">
    <property type="protein sequence ID" value="KAH9291773.1"/>
    <property type="molecule type" value="Genomic_DNA"/>
</dbReference>
<accession>A0AA38F6T2</accession>
<reference evidence="1 2" key="1">
    <citation type="journal article" date="2021" name="Nat. Plants">
        <title>The Taxus genome provides insights into paclitaxel biosynthesis.</title>
        <authorList>
            <person name="Xiong X."/>
            <person name="Gou J."/>
            <person name="Liao Q."/>
            <person name="Li Y."/>
            <person name="Zhou Q."/>
            <person name="Bi G."/>
            <person name="Li C."/>
            <person name="Du R."/>
            <person name="Wang X."/>
            <person name="Sun T."/>
            <person name="Guo L."/>
            <person name="Liang H."/>
            <person name="Lu P."/>
            <person name="Wu Y."/>
            <person name="Zhang Z."/>
            <person name="Ro D.K."/>
            <person name="Shang Y."/>
            <person name="Huang S."/>
            <person name="Yan J."/>
        </authorList>
    </citation>
    <scope>NUCLEOTIDE SEQUENCE [LARGE SCALE GENOMIC DNA]</scope>
    <source>
        <strain evidence="1">Ta-2019</strain>
    </source>
</reference>
<comment type="caution">
    <text evidence="1">The sequence shown here is derived from an EMBL/GenBank/DDBJ whole genome shotgun (WGS) entry which is preliminary data.</text>
</comment>
<name>A0AA38F6T2_TAXCH</name>
<sequence>SLSCSSEEDTEVFVFELSLLNHFIITSSISIQGGIAHNCLILRYSYKYLTMAAADKSTPLGRLHDLEKCIVKSLECVGNIIEEFSKTSNHTEDIVNKNGREFEHLTQ</sequence>
<gene>
    <name evidence="1" type="ORF">KI387_043036</name>
</gene>
<dbReference type="InterPro" id="IPR030934">
    <property type="entry name" value="Intein_C"/>
</dbReference>
<dbReference type="PROSITE" id="PS50818">
    <property type="entry name" value="INTEIN_C_TER"/>
    <property type="match status" value="1"/>
</dbReference>
<dbReference type="Proteomes" id="UP000824469">
    <property type="component" value="Unassembled WGS sequence"/>
</dbReference>
<evidence type="ECO:0000313" key="2">
    <source>
        <dbReference type="Proteomes" id="UP000824469"/>
    </source>
</evidence>
<evidence type="ECO:0000313" key="1">
    <source>
        <dbReference type="EMBL" id="KAH9291773.1"/>
    </source>
</evidence>
<keyword evidence="2" id="KW-1185">Reference proteome</keyword>
<dbReference type="AlphaFoldDB" id="A0AA38F6T2"/>
<feature type="non-terminal residue" evidence="1">
    <location>
        <position position="107"/>
    </location>
</feature>
<proteinExistence type="predicted"/>
<feature type="non-terminal residue" evidence="1">
    <location>
        <position position="1"/>
    </location>
</feature>
<organism evidence="1 2">
    <name type="scientific">Taxus chinensis</name>
    <name type="common">Chinese yew</name>
    <name type="synonym">Taxus wallichiana var. chinensis</name>
    <dbReference type="NCBI Taxonomy" id="29808"/>
    <lineage>
        <taxon>Eukaryota</taxon>
        <taxon>Viridiplantae</taxon>
        <taxon>Streptophyta</taxon>
        <taxon>Embryophyta</taxon>
        <taxon>Tracheophyta</taxon>
        <taxon>Spermatophyta</taxon>
        <taxon>Pinopsida</taxon>
        <taxon>Pinidae</taxon>
        <taxon>Conifers II</taxon>
        <taxon>Cupressales</taxon>
        <taxon>Taxaceae</taxon>
        <taxon>Taxus</taxon>
    </lineage>
</organism>